<dbReference type="InterPro" id="IPR014729">
    <property type="entry name" value="Rossmann-like_a/b/a_fold"/>
</dbReference>
<feature type="compositionally biased region" description="Basic and acidic residues" evidence="1">
    <location>
        <begin position="140"/>
        <end position="157"/>
    </location>
</feature>
<name>A0A841DFE6_PLAVE</name>
<dbReference type="InterPro" id="IPR012349">
    <property type="entry name" value="Split_barrel_FMN-bd"/>
</dbReference>
<dbReference type="SMART" id="SM00530">
    <property type="entry name" value="HTH_XRE"/>
    <property type="match status" value="1"/>
</dbReference>
<dbReference type="GO" id="GO:0003677">
    <property type="term" value="F:DNA binding"/>
    <property type="evidence" value="ECO:0007669"/>
    <property type="project" value="InterPro"/>
</dbReference>
<keyword evidence="4" id="KW-1185">Reference proteome</keyword>
<dbReference type="Gene3D" id="3.40.50.620">
    <property type="entry name" value="HUPs"/>
    <property type="match status" value="1"/>
</dbReference>
<dbReference type="Gene3D" id="2.30.110.10">
    <property type="entry name" value="Electron Transport, Fmn-binding Protein, Chain A"/>
    <property type="match status" value="1"/>
</dbReference>
<evidence type="ECO:0000256" key="1">
    <source>
        <dbReference type="SAM" id="MobiDB-lite"/>
    </source>
</evidence>
<feature type="domain" description="HTH cro/C1-type" evidence="2">
    <location>
        <begin position="217"/>
        <end position="269"/>
    </location>
</feature>
<dbReference type="Pfam" id="PF13560">
    <property type="entry name" value="HTH_31"/>
    <property type="match status" value="1"/>
</dbReference>
<dbReference type="Pfam" id="PF12900">
    <property type="entry name" value="Pyridox_ox_2"/>
    <property type="match status" value="1"/>
</dbReference>
<dbReference type="CDD" id="cd00093">
    <property type="entry name" value="HTH_XRE"/>
    <property type="match status" value="1"/>
</dbReference>
<proteinExistence type="predicted"/>
<gene>
    <name evidence="3" type="ORF">FHS22_007000</name>
</gene>
<evidence type="ECO:0000313" key="4">
    <source>
        <dbReference type="Proteomes" id="UP000562352"/>
    </source>
</evidence>
<evidence type="ECO:0000259" key="2">
    <source>
        <dbReference type="PROSITE" id="PS50943"/>
    </source>
</evidence>
<dbReference type="Gene3D" id="1.10.260.40">
    <property type="entry name" value="lambda repressor-like DNA-binding domains"/>
    <property type="match status" value="1"/>
</dbReference>
<dbReference type="PROSITE" id="PS50943">
    <property type="entry name" value="HTH_CROC1"/>
    <property type="match status" value="1"/>
</dbReference>
<sequence>MAGLIVAGVDGSAPALAAVEWAAEDAARGGAALKTVVGTLKSESERAGTIAVGSRGVGGFAGLVLGSVGLGLAGLRGVRLRAIHAWQMPVFSACILGYGPVLEGLFEDEARTARRCWARSATVCCTARTARSPSSGPAGRSDEHRARAARLRREGSRSRPGRASHRLEFPAPGEIRIRVRRTSEGIRIRAGFPYFHWEKSMSEHTTAPGDLGRRVGARRGDLGLSREQLAERAGIDTGYLAYLEETAASPTSETVQSLAAALETTPEELLGGTVELPPGRGSAADKPSLERLDPNECLHLIFPGGVGRVAFDDGGGPAILPVNYLLHDNAVVFRTAAGGPFDENLRTGVEGVEFKVAFEVDRIDDPGREGWSVLIRGGAHLVTSAEEQAVVQAAGVQSWVGGERDLYVKIIPAEVSGRRIRHHP</sequence>
<accession>A0A841DFE6</accession>
<dbReference type="SUPFAM" id="SSF50475">
    <property type="entry name" value="FMN-binding split barrel"/>
    <property type="match status" value="1"/>
</dbReference>
<dbReference type="SUPFAM" id="SSF47413">
    <property type="entry name" value="lambda repressor-like DNA-binding domains"/>
    <property type="match status" value="1"/>
</dbReference>
<evidence type="ECO:0000313" key="3">
    <source>
        <dbReference type="EMBL" id="MBB5967687.1"/>
    </source>
</evidence>
<dbReference type="InterPro" id="IPR010982">
    <property type="entry name" value="Lambda_DNA-bd_dom_sf"/>
</dbReference>
<dbReference type="InterPro" id="IPR024747">
    <property type="entry name" value="Pyridox_Oxase-rel"/>
</dbReference>
<dbReference type="EMBL" id="JACHJJ010000037">
    <property type="protein sequence ID" value="MBB5967687.1"/>
    <property type="molecule type" value="Genomic_DNA"/>
</dbReference>
<feature type="region of interest" description="Disordered" evidence="1">
    <location>
        <begin position="128"/>
        <end position="166"/>
    </location>
</feature>
<comment type="caution">
    <text evidence="3">The sequence shown here is derived from an EMBL/GenBank/DDBJ whole genome shotgun (WGS) entry which is preliminary data.</text>
</comment>
<dbReference type="InterPro" id="IPR001387">
    <property type="entry name" value="Cro/C1-type_HTH"/>
</dbReference>
<organism evidence="3 4">
    <name type="scientific">Planomonospora venezuelensis</name>
    <dbReference type="NCBI Taxonomy" id="1999"/>
    <lineage>
        <taxon>Bacteria</taxon>
        <taxon>Bacillati</taxon>
        <taxon>Actinomycetota</taxon>
        <taxon>Actinomycetes</taxon>
        <taxon>Streptosporangiales</taxon>
        <taxon>Streptosporangiaceae</taxon>
        <taxon>Planomonospora</taxon>
    </lineage>
</organism>
<protein>
    <submittedName>
        <fullName evidence="3">Transcriptional regulator with XRE-family HTH domain</fullName>
    </submittedName>
</protein>
<dbReference type="AlphaFoldDB" id="A0A841DFE6"/>
<reference evidence="3 4" key="1">
    <citation type="submission" date="2020-08" db="EMBL/GenBank/DDBJ databases">
        <title>Genomic Encyclopedia of Type Strains, Phase III (KMG-III): the genomes of soil and plant-associated and newly described type strains.</title>
        <authorList>
            <person name="Whitman W."/>
        </authorList>
    </citation>
    <scope>NUCLEOTIDE SEQUENCE [LARGE SCALE GENOMIC DNA]</scope>
    <source>
        <strain evidence="3 4">CECT 3303</strain>
    </source>
</reference>
<dbReference type="Proteomes" id="UP000562352">
    <property type="component" value="Unassembled WGS sequence"/>
</dbReference>